<dbReference type="EMBL" id="AQGS01000803">
    <property type="protein sequence ID" value="EPS37037.1"/>
    <property type="molecule type" value="Genomic_DNA"/>
</dbReference>
<dbReference type="OrthoDB" id="5272630at2759"/>
<accession>S8BPA7</accession>
<keyword evidence="2" id="KW-1185">Reference proteome</keyword>
<gene>
    <name evidence="1" type="ORF">H072_9385</name>
</gene>
<evidence type="ECO:0000313" key="2">
    <source>
        <dbReference type="Proteomes" id="UP000015100"/>
    </source>
</evidence>
<dbReference type="AlphaFoldDB" id="S8BPA7"/>
<reference evidence="2" key="2">
    <citation type="submission" date="2013-04" db="EMBL/GenBank/DDBJ databases">
        <title>Genomic mechanisms accounting for the adaptation to parasitism in nematode-trapping fungi.</title>
        <authorList>
            <person name="Ahren D.G."/>
        </authorList>
    </citation>
    <scope>NUCLEOTIDE SEQUENCE [LARGE SCALE GENOMIC DNA]</scope>
    <source>
        <strain evidence="2">CBS 200.50</strain>
    </source>
</reference>
<comment type="caution">
    <text evidence="1">The sequence shown here is derived from an EMBL/GenBank/DDBJ whole genome shotgun (WGS) entry which is preliminary data.</text>
</comment>
<dbReference type="Proteomes" id="UP000015100">
    <property type="component" value="Unassembled WGS sequence"/>
</dbReference>
<dbReference type="OMA" id="EHHITIA"/>
<dbReference type="HOGENOM" id="CLU_1371882_0_0_1"/>
<protein>
    <submittedName>
        <fullName evidence="1">Uncharacterized protein</fullName>
    </submittedName>
</protein>
<organism evidence="1 2">
    <name type="scientific">Dactylellina haptotyla (strain CBS 200.50)</name>
    <name type="common">Nematode-trapping fungus</name>
    <name type="synonym">Monacrosporium haptotylum</name>
    <dbReference type="NCBI Taxonomy" id="1284197"/>
    <lineage>
        <taxon>Eukaryota</taxon>
        <taxon>Fungi</taxon>
        <taxon>Dikarya</taxon>
        <taxon>Ascomycota</taxon>
        <taxon>Pezizomycotina</taxon>
        <taxon>Orbiliomycetes</taxon>
        <taxon>Orbiliales</taxon>
        <taxon>Orbiliaceae</taxon>
        <taxon>Dactylellina</taxon>
    </lineage>
</organism>
<evidence type="ECO:0000313" key="1">
    <source>
        <dbReference type="EMBL" id="EPS37037.1"/>
    </source>
</evidence>
<proteinExistence type="predicted"/>
<name>S8BPA7_DACHA</name>
<reference evidence="1 2" key="1">
    <citation type="journal article" date="2013" name="PLoS Genet.">
        <title>Genomic mechanisms accounting for the adaptation to parasitism in nematode-trapping fungi.</title>
        <authorList>
            <person name="Meerupati T."/>
            <person name="Andersson K.M."/>
            <person name="Friman E."/>
            <person name="Kumar D."/>
            <person name="Tunlid A."/>
            <person name="Ahren D."/>
        </authorList>
    </citation>
    <scope>NUCLEOTIDE SEQUENCE [LARGE SCALE GENOMIC DNA]</scope>
    <source>
        <strain evidence="1 2">CBS 200.50</strain>
    </source>
</reference>
<sequence length="210" mass="24101">MSSEFYLGNTRVRQSLNRVLTHELQSTVGLWNSILDAELPGGGGWFKYHNSFAGDAFDYMVTHSLRSWEQVNRYHSVRYKRHYFISVSWSHKDYQFGKHRKFDADAKEALLEVITCVCGDDITDIYTVCAAISELCVSFYEWTGRQNGPAKLRMLEVEDPLTGEKFYGNSLHLVDQAEKVHTILQVLKIRAESLIDTEGIEHDGFISELP</sequence>